<gene>
    <name evidence="1" type="ORF">ATO11_19640</name>
</gene>
<dbReference type="EMBL" id="AQQZ01000019">
    <property type="protein sequence ID" value="KNG92001.1"/>
    <property type="molecule type" value="Genomic_DNA"/>
</dbReference>
<dbReference type="Proteomes" id="UP000036938">
    <property type="component" value="Unassembled WGS sequence"/>
</dbReference>
<accession>A0A0L1JJT0</accession>
<reference evidence="1 2" key="1">
    <citation type="journal article" date="2015" name="Int. J. Syst. Evol. Microbiol.">
        <title>Aestuariivita atlantica sp. nov., isolated from deep sea sediment of the Atlantic Ocean.</title>
        <authorList>
            <person name="Li G."/>
            <person name="Lai Q."/>
            <person name="Du Y."/>
            <person name="Liu X."/>
            <person name="Sun F."/>
            <person name="Shao Z."/>
        </authorList>
    </citation>
    <scope>NUCLEOTIDE SEQUENCE [LARGE SCALE GENOMIC DNA]</scope>
    <source>
        <strain evidence="1 2">22II-S11-z3</strain>
    </source>
</reference>
<evidence type="ECO:0000313" key="2">
    <source>
        <dbReference type="Proteomes" id="UP000036938"/>
    </source>
</evidence>
<dbReference type="AlphaFoldDB" id="A0A0L1JJT0"/>
<proteinExistence type="predicted"/>
<organism evidence="1 2">
    <name type="scientific">Pseudaestuariivita atlantica</name>
    <dbReference type="NCBI Taxonomy" id="1317121"/>
    <lineage>
        <taxon>Bacteria</taxon>
        <taxon>Pseudomonadati</taxon>
        <taxon>Pseudomonadota</taxon>
        <taxon>Alphaproteobacteria</taxon>
        <taxon>Rhodobacterales</taxon>
        <taxon>Paracoccaceae</taxon>
        <taxon>Pseudaestuariivita</taxon>
    </lineage>
</organism>
<sequence length="101" mass="11373">MDALEAAGLPASDVVRLAGKRAIDKFELKPKYVAPEEADRLPSNMSFRTMKTLDAQVLDKLRDQADPLRLRSDAAVIQGQLEPVFWSELTSLIKELRKQYS</sequence>
<evidence type="ECO:0000313" key="1">
    <source>
        <dbReference type="EMBL" id="KNG92001.1"/>
    </source>
</evidence>
<comment type="caution">
    <text evidence="1">The sequence shown here is derived from an EMBL/GenBank/DDBJ whole genome shotgun (WGS) entry which is preliminary data.</text>
</comment>
<keyword evidence="2" id="KW-1185">Reference proteome</keyword>
<protein>
    <submittedName>
        <fullName evidence="1">Uncharacterized protein</fullName>
    </submittedName>
</protein>
<name>A0A0L1JJT0_9RHOB</name>